<evidence type="ECO:0000313" key="1">
    <source>
        <dbReference type="EMBL" id="MFD2481638.1"/>
    </source>
</evidence>
<gene>
    <name evidence="1" type="ORF">ACFSUT_15250</name>
</gene>
<dbReference type="EMBL" id="JBHUKQ010000010">
    <property type="protein sequence ID" value="MFD2481638.1"/>
    <property type="molecule type" value="Genomic_DNA"/>
</dbReference>
<dbReference type="RefSeq" id="WP_344273266.1">
    <property type="nucleotide sequence ID" value="NZ_BAAAHV010000011.1"/>
</dbReference>
<sequence length="140" mass="15414">MSTVLPDRLSFRTVYGGPAIPLDVISELTRIRAELSRLEWQFDFDLFVTVGGDLSVVTEPTGLRRPRVMLAKRTVSGELRFNSEEALQTTDPAALLRPAVHAALDELVTRVAARVPDFDAESERARFAFLRDNASGAAPS</sequence>
<protein>
    <submittedName>
        <fullName evidence="1">Uncharacterized protein</fullName>
    </submittedName>
</protein>
<accession>A0ABW5HXU6</accession>
<proteinExistence type="predicted"/>
<reference evidence="2" key="1">
    <citation type="journal article" date="2019" name="Int. J. Syst. Evol. Microbiol.">
        <title>The Global Catalogue of Microorganisms (GCM) 10K type strain sequencing project: providing services to taxonomists for standard genome sequencing and annotation.</title>
        <authorList>
            <consortium name="The Broad Institute Genomics Platform"/>
            <consortium name="The Broad Institute Genome Sequencing Center for Infectious Disease"/>
            <person name="Wu L."/>
            <person name="Ma J."/>
        </authorList>
    </citation>
    <scope>NUCLEOTIDE SEQUENCE [LARGE SCALE GENOMIC DNA]</scope>
    <source>
        <strain evidence="2">CGMCC 4.7638</strain>
    </source>
</reference>
<comment type="caution">
    <text evidence="1">The sequence shown here is derived from an EMBL/GenBank/DDBJ whole genome shotgun (WGS) entry which is preliminary data.</text>
</comment>
<name>A0ABW5HXU6_9PSEU</name>
<evidence type="ECO:0000313" key="2">
    <source>
        <dbReference type="Proteomes" id="UP001597542"/>
    </source>
</evidence>
<organism evidence="1 2">
    <name type="scientific">Amycolatopsis albidoflavus</name>
    <dbReference type="NCBI Taxonomy" id="102226"/>
    <lineage>
        <taxon>Bacteria</taxon>
        <taxon>Bacillati</taxon>
        <taxon>Actinomycetota</taxon>
        <taxon>Actinomycetes</taxon>
        <taxon>Pseudonocardiales</taxon>
        <taxon>Pseudonocardiaceae</taxon>
        <taxon>Amycolatopsis</taxon>
    </lineage>
</organism>
<dbReference type="Proteomes" id="UP001597542">
    <property type="component" value="Unassembled WGS sequence"/>
</dbReference>
<keyword evidence="2" id="KW-1185">Reference proteome</keyword>